<evidence type="ECO:0008006" key="3">
    <source>
        <dbReference type="Google" id="ProtNLM"/>
    </source>
</evidence>
<reference evidence="1 2" key="1">
    <citation type="submission" date="2019-06" db="EMBL/GenBank/DDBJ databases">
        <authorList>
            <person name="Rodrigo-Torres L."/>
            <person name="Arahal R. D."/>
            <person name="Lucena T."/>
        </authorList>
    </citation>
    <scope>NUCLEOTIDE SEQUENCE [LARGE SCALE GENOMIC DNA]</scope>
    <source>
        <strain evidence="1 2">SB0023/3</strain>
    </source>
</reference>
<dbReference type="Pfam" id="PF17036">
    <property type="entry name" value="CBP_BcsS"/>
    <property type="match status" value="1"/>
</dbReference>
<organism evidence="1 2">
    <name type="scientific">Methylobacterium symbioticum</name>
    <dbReference type="NCBI Taxonomy" id="2584084"/>
    <lineage>
        <taxon>Bacteria</taxon>
        <taxon>Pseudomonadati</taxon>
        <taxon>Pseudomonadota</taxon>
        <taxon>Alphaproteobacteria</taxon>
        <taxon>Hyphomicrobiales</taxon>
        <taxon>Methylobacteriaceae</taxon>
        <taxon>Methylobacterium</taxon>
    </lineage>
</organism>
<dbReference type="Proteomes" id="UP000410984">
    <property type="component" value="Unassembled WGS sequence"/>
</dbReference>
<gene>
    <name evidence="1" type="ORF">MET9862_03086</name>
</gene>
<protein>
    <recommendedName>
        <fullName evidence="3">Cellulose biosynthesis protein BcsS</fullName>
    </recommendedName>
</protein>
<proteinExistence type="predicted"/>
<evidence type="ECO:0000313" key="1">
    <source>
        <dbReference type="EMBL" id="VUD72487.1"/>
    </source>
</evidence>
<keyword evidence="2" id="KW-1185">Reference proteome</keyword>
<dbReference type="InterPro" id="IPR031485">
    <property type="entry name" value="CBP_BcsS"/>
</dbReference>
<evidence type="ECO:0000313" key="2">
    <source>
        <dbReference type="Proteomes" id="UP000410984"/>
    </source>
</evidence>
<dbReference type="EMBL" id="CABFPH010000042">
    <property type="protein sequence ID" value="VUD72487.1"/>
    <property type="molecule type" value="Genomic_DNA"/>
</dbReference>
<sequence length="230" mass="24741">MAAPLILASTSVRADETWNLLLFGSLDAGASTFLTTGAKLGFGRLDRDGFLLLASFGTGSRAERATCAFAPAVTVSRERRTAMGSALAGHQWVSDWGVVALYAGPEGSVEMLTGGFGSAMPPPRYGLRLHGELWARPTDDTLVQGTAILGTARMDAWLRLAWGYRLWGAYLGPEASLYADRLGYRKSALGLHATDFDLGRFSLRISAGLQTETGLRDPYPYLSISAWTPF</sequence>
<dbReference type="RefSeq" id="WP_142583785.1">
    <property type="nucleotide sequence ID" value="NZ_CABFPH010000042.1"/>
</dbReference>
<dbReference type="OrthoDB" id="7991172at2"/>
<accession>A0A509EDU4</accession>
<dbReference type="AlphaFoldDB" id="A0A509EDU4"/>
<name>A0A509EDU4_9HYPH</name>